<dbReference type="eggNOG" id="ENOG502TN7I">
    <property type="taxonomic scope" value="Eukaryota"/>
</dbReference>
<proteinExistence type="predicted"/>
<dbReference type="GeneID" id="20714446"/>
<dbReference type="OrthoDB" id="363855at2759"/>
<dbReference type="EMBL" id="AP011947">
    <property type="protein sequence ID" value="BAM40016.1"/>
    <property type="molecule type" value="Genomic_DNA"/>
</dbReference>
<protein>
    <submittedName>
        <fullName evidence="1">Uncharacterized protein</fullName>
    </submittedName>
</protein>
<dbReference type="AlphaFoldDB" id="J4C388"/>
<keyword evidence="2" id="KW-1185">Reference proteome</keyword>
<sequence>MFLKSNYLKLSELIVALNFKRFPLRFFTTQRDNLQLIKKVSVNRTEWEKLRTESQEDSTHYYDIESEAALAHSGFGKPLTSKSKYGLKYLGMLQRVSQSTSQEKFNNLLEEISTYIDEFTPCELIDISYFLTRINRLGSSQVVEPILHRFFSLPERLSCLNGVYFHRLLRTMFIYQDVTYRLWVYEIAQILSYKHDHLLMRDIQLIVDDLSLFYDAAAQSSLQTLEDTVISRVNELDMYRLPLLIHALGKKGEEIRKCSGRCGYNSINVAKVVHKVYVGFKGHQYYYSPHLIGLLLKGYVSFHFHPGTEFLDDIWENIKHTIKKIEFKYLSWISESLLRLRYFQNIKEFFDELIPKRNLLSYLEYTDFMYSCWSIQSHILSLEFRPYVVPGSIWQDVDHAQSGEDRGVRSSTLSQESNSKDVIDTLCEYYDKIFALVMNEVPAKVYDCTPPYRVTQFEVLTRLLHVYPTPRDFRIEMPLRKFDMAYPVLKFPNVVDQWRPGDIEYVYTTMDYLESSRFFGERAEGGARQDTSSVEAMALSAAEEPLRSLVRGERAGELRPLHPLLKNYIHSFFFRTPALAPRGLRLLIQGLVRIHFEQREEGTVDRDLLPTIKLGEAERPFSCAIVREMYRKLACFNNDDLIVSLFGMIALRMFDIELARELMSQAIQMWTHQNAEKVLRADQKEMMSLFFKTLARSYPSIYSTLDTEAIGKLLE</sequence>
<dbReference type="VEuPathDB" id="PiroplasmaDB:TOT_020000283"/>
<dbReference type="RefSeq" id="XP_009690317.1">
    <property type="nucleotide sequence ID" value="XM_009692022.1"/>
</dbReference>
<dbReference type="OMA" id="MKPAFKL"/>
<gene>
    <name evidence="1" type="ORF">TOT_020000283</name>
</gene>
<reference evidence="1 2" key="1">
    <citation type="journal article" date="2012" name="MBio">
        <title>Comparative genome analysis of three eukaryotic parasites with differing abilities to transform leukocytes reveals key mediators of Theileria-induced leukocyte transformation.</title>
        <authorList>
            <person name="Hayashida K."/>
            <person name="Hara Y."/>
            <person name="Abe T."/>
            <person name="Yamasaki C."/>
            <person name="Toyoda A."/>
            <person name="Kosuge T."/>
            <person name="Suzuki Y."/>
            <person name="Sato Y."/>
            <person name="Kawashima S."/>
            <person name="Katayama T."/>
            <person name="Wakaguri H."/>
            <person name="Inoue N."/>
            <person name="Homma K."/>
            <person name="Tada-Umezaki M."/>
            <person name="Yagi Y."/>
            <person name="Fujii Y."/>
            <person name="Habara T."/>
            <person name="Kanehisa M."/>
            <person name="Watanabe H."/>
            <person name="Ito K."/>
            <person name="Gojobori T."/>
            <person name="Sugawara H."/>
            <person name="Imanishi T."/>
            <person name="Weir W."/>
            <person name="Gardner M."/>
            <person name="Pain A."/>
            <person name="Shiels B."/>
            <person name="Hattori M."/>
            <person name="Nene V."/>
            <person name="Sugimoto C."/>
        </authorList>
    </citation>
    <scope>NUCLEOTIDE SEQUENCE [LARGE SCALE GENOMIC DNA]</scope>
    <source>
        <strain evidence="1 2">Shintoku</strain>
    </source>
</reference>
<evidence type="ECO:0000313" key="1">
    <source>
        <dbReference type="EMBL" id="BAM40016.1"/>
    </source>
</evidence>
<name>J4C388_THEOR</name>
<accession>J4C388</accession>
<evidence type="ECO:0000313" key="2">
    <source>
        <dbReference type="Proteomes" id="UP000003786"/>
    </source>
</evidence>
<dbReference type="KEGG" id="tot:TOT_020000283"/>
<organism evidence="1 2">
    <name type="scientific">Theileria orientalis strain Shintoku</name>
    <dbReference type="NCBI Taxonomy" id="869250"/>
    <lineage>
        <taxon>Eukaryota</taxon>
        <taxon>Sar</taxon>
        <taxon>Alveolata</taxon>
        <taxon>Apicomplexa</taxon>
        <taxon>Aconoidasida</taxon>
        <taxon>Piroplasmida</taxon>
        <taxon>Theileriidae</taxon>
        <taxon>Theileria</taxon>
    </lineage>
</organism>
<dbReference type="Proteomes" id="UP000003786">
    <property type="component" value="Chromosome 2"/>
</dbReference>